<evidence type="ECO:0000313" key="1">
    <source>
        <dbReference type="EMBL" id="KAK3596483.1"/>
    </source>
</evidence>
<gene>
    <name evidence="1" type="ORF">CHS0354_032691</name>
</gene>
<organism evidence="1 2">
    <name type="scientific">Potamilus streckersoni</name>
    <dbReference type="NCBI Taxonomy" id="2493646"/>
    <lineage>
        <taxon>Eukaryota</taxon>
        <taxon>Metazoa</taxon>
        <taxon>Spiralia</taxon>
        <taxon>Lophotrochozoa</taxon>
        <taxon>Mollusca</taxon>
        <taxon>Bivalvia</taxon>
        <taxon>Autobranchia</taxon>
        <taxon>Heteroconchia</taxon>
        <taxon>Palaeoheterodonta</taxon>
        <taxon>Unionida</taxon>
        <taxon>Unionoidea</taxon>
        <taxon>Unionidae</taxon>
        <taxon>Ambleminae</taxon>
        <taxon>Lampsilini</taxon>
        <taxon>Potamilus</taxon>
    </lineage>
</organism>
<dbReference type="Proteomes" id="UP001195483">
    <property type="component" value="Unassembled WGS sequence"/>
</dbReference>
<proteinExistence type="predicted"/>
<evidence type="ECO:0000313" key="2">
    <source>
        <dbReference type="Proteomes" id="UP001195483"/>
    </source>
</evidence>
<reference evidence="1" key="2">
    <citation type="journal article" date="2021" name="Genome Biol. Evol.">
        <title>Developing a high-quality reference genome for a parasitic bivalve with doubly uniparental inheritance (Bivalvia: Unionida).</title>
        <authorList>
            <person name="Smith C.H."/>
        </authorList>
    </citation>
    <scope>NUCLEOTIDE SEQUENCE</scope>
    <source>
        <strain evidence="1">CHS0354</strain>
        <tissue evidence="1">Mantle</tissue>
    </source>
</reference>
<name>A0AAE0SRX2_9BIVA</name>
<dbReference type="AlphaFoldDB" id="A0AAE0SRX2"/>
<dbReference type="EMBL" id="JAEAOA010001927">
    <property type="protein sequence ID" value="KAK3596483.1"/>
    <property type="molecule type" value="Genomic_DNA"/>
</dbReference>
<keyword evidence="2" id="KW-1185">Reference proteome</keyword>
<accession>A0AAE0SRX2</accession>
<sequence length="119" mass="13588">MTRNLATEALLGKLGKRFGVTLEQTRWVSRFEARKRHPGESIDGDEDSLRQMAQKAFSSLGTVAQDAIALNQLYKAISLEMKYRCMDTECKLVAEADDVIERYEAVMWIIMQRNKLSEA</sequence>
<reference evidence="1" key="3">
    <citation type="submission" date="2023-05" db="EMBL/GenBank/DDBJ databases">
        <authorList>
            <person name="Smith C.H."/>
        </authorList>
    </citation>
    <scope>NUCLEOTIDE SEQUENCE</scope>
    <source>
        <strain evidence="1">CHS0354</strain>
        <tissue evidence="1">Mantle</tissue>
    </source>
</reference>
<protein>
    <submittedName>
        <fullName evidence="1">Uncharacterized protein</fullName>
    </submittedName>
</protein>
<reference evidence="1" key="1">
    <citation type="journal article" date="2021" name="Genome Biol. Evol.">
        <title>A High-Quality Reference Genome for a Parasitic Bivalve with Doubly Uniparental Inheritance (Bivalvia: Unionida).</title>
        <authorList>
            <person name="Smith C.H."/>
        </authorList>
    </citation>
    <scope>NUCLEOTIDE SEQUENCE</scope>
    <source>
        <strain evidence="1">CHS0354</strain>
    </source>
</reference>
<comment type="caution">
    <text evidence="1">The sequence shown here is derived from an EMBL/GenBank/DDBJ whole genome shotgun (WGS) entry which is preliminary data.</text>
</comment>